<evidence type="ECO:0000313" key="5">
    <source>
        <dbReference type="EMBL" id="GAV06719.1"/>
    </source>
</evidence>
<accession>A0A1D1W6N6</accession>
<keyword evidence="2 3" id="KW-0808">Transferase</keyword>
<comment type="subcellular location">
    <subcellularLocation>
        <location evidence="4">Membrane</location>
        <topology evidence="4">Single-pass membrane protein</topology>
    </subcellularLocation>
</comment>
<dbReference type="SUPFAM" id="SSF53756">
    <property type="entry name" value="UDP-Glycosyltransferase/glycogen phosphorylase"/>
    <property type="match status" value="1"/>
</dbReference>
<keyword evidence="6" id="KW-1185">Reference proteome</keyword>
<comment type="catalytic activity">
    <reaction evidence="4">
        <text>glucuronate acceptor + UDP-alpha-D-glucuronate = acceptor beta-D-glucuronoside + UDP + H(+)</text>
        <dbReference type="Rhea" id="RHEA:21032"/>
        <dbReference type="ChEBI" id="CHEBI:15378"/>
        <dbReference type="ChEBI" id="CHEBI:58052"/>
        <dbReference type="ChEBI" id="CHEBI:58223"/>
        <dbReference type="ChEBI" id="CHEBI:132367"/>
        <dbReference type="ChEBI" id="CHEBI:132368"/>
        <dbReference type="EC" id="2.4.1.17"/>
    </reaction>
</comment>
<dbReference type="PANTHER" id="PTHR48047:SF107">
    <property type="entry name" value="UDP-GLYCOSYLTRANSFERASE 92A1-LIKE"/>
    <property type="match status" value="1"/>
</dbReference>
<evidence type="ECO:0000313" key="6">
    <source>
        <dbReference type="Proteomes" id="UP000186922"/>
    </source>
</evidence>
<reference evidence="5 6" key="1">
    <citation type="journal article" date="2016" name="Nat. Commun.">
        <title>Extremotolerant tardigrade genome and improved radiotolerance of human cultured cells by tardigrade-unique protein.</title>
        <authorList>
            <person name="Hashimoto T."/>
            <person name="Horikawa D.D."/>
            <person name="Saito Y."/>
            <person name="Kuwahara H."/>
            <person name="Kozuka-Hata H."/>
            <person name="Shin-I T."/>
            <person name="Minakuchi Y."/>
            <person name="Ohishi K."/>
            <person name="Motoyama A."/>
            <person name="Aizu T."/>
            <person name="Enomoto A."/>
            <person name="Kondo K."/>
            <person name="Tanaka S."/>
            <person name="Hara Y."/>
            <person name="Koshikawa S."/>
            <person name="Sagara H."/>
            <person name="Miura T."/>
            <person name="Yokobori S."/>
            <person name="Miyagawa K."/>
            <person name="Suzuki Y."/>
            <person name="Kubo T."/>
            <person name="Oyama M."/>
            <person name="Kohara Y."/>
            <person name="Fujiyama A."/>
            <person name="Arakawa K."/>
            <person name="Katayama T."/>
            <person name="Toyoda A."/>
            <person name="Kunieda T."/>
        </authorList>
    </citation>
    <scope>NUCLEOTIDE SEQUENCE [LARGE SCALE GENOMIC DNA]</scope>
    <source>
        <strain evidence="5 6">YOKOZUNA-1</strain>
    </source>
</reference>
<comment type="caution">
    <text evidence="5">The sequence shown here is derived from an EMBL/GenBank/DDBJ whole genome shotgun (WGS) entry which is preliminary data.</text>
</comment>
<dbReference type="GO" id="GO:0016020">
    <property type="term" value="C:membrane"/>
    <property type="evidence" value="ECO:0007669"/>
    <property type="project" value="UniProtKB-SubCell"/>
</dbReference>
<dbReference type="Pfam" id="PF00201">
    <property type="entry name" value="UDPGT"/>
    <property type="match status" value="1"/>
</dbReference>
<name>A0A1D1W6N6_RAMVA</name>
<organism evidence="5 6">
    <name type="scientific">Ramazzottius varieornatus</name>
    <name type="common">Water bear</name>
    <name type="synonym">Tardigrade</name>
    <dbReference type="NCBI Taxonomy" id="947166"/>
    <lineage>
        <taxon>Eukaryota</taxon>
        <taxon>Metazoa</taxon>
        <taxon>Ecdysozoa</taxon>
        <taxon>Tardigrada</taxon>
        <taxon>Eutardigrada</taxon>
        <taxon>Parachela</taxon>
        <taxon>Hypsibioidea</taxon>
        <taxon>Ramazzottiidae</taxon>
        <taxon>Ramazzottius</taxon>
    </lineage>
</organism>
<sequence length="464" mass="50438">MAASRKHILCMTIPAYGHIIPLLELARKLAQHHQVTFAVSSKCACALESLGLYDPANDKDVIQLYPLEDGVKDDLDDPNDPDVFDRAFPATFNGITKLVQEVPTKTSKGVGIKGLLTDVDLIIADTFIGHEGAKAAVDRHIPLLMFVPGRVDVVVLSLTFEDSLLKSSVPRRTSQGFVEMPNEDGTLSCQFPSHVTKFILGPQGKAVPFATGFIVNSIREFEQKYTDQCEAMVQMKGKPMYCVGPLLADGKTKTTNLETEEKVRSWLETKQAASVVYICFGSVATPKPEQLKEIGRTILQLNQPVIWSLKKNKHGHLPEEVKAAAQIDFGGEGNADKNILILSWAPQKMILAQPNVALFVSHCGWNSTIEGLHQGKPIVAWPQFADQMMNGDFVEEIGAGVVVRDAGLMSTRLVSAEEFSSKVQAALSKKEGAVSVGKCIAAVWAEGGSSLADYRSLLSFIGTC</sequence>
<evidence type="ECO:0000256" key="1">
    <source>
        <dbReference type="ARBA" id="ARBA00009995"/>
    </source>
</evidence>
<dbReference type="InterPro" id="IPR002213">
    <property type="entry name" value="UDP_glucos_trans"/>
</dbReference>
<dbReference type="PANTHER" id="PTHR48047">
    <property type="entry name" value="GLYCOSYLTRANSFERASE"/>
    <property type="match status" value="1"/>
</dbReference>
<dbReference type="AlphaFoldDB" id="A0A1D1W6N6"/>
<dbReference type="STRING" id="947166.A0A1D1W6N6"/>
<dbReference type="OrthoDB" id="5835829at2759"/>
<gene>
    <name evidence="5" type="primary">RvY_16660-1</name>
    <name evidence="5" type="synonym">RvY_16660.1</name>
    <name evidence="5" type="ORF">RvY_16660</name>
</gene>
<dbReference type="CDD" id="cd03784">
    <property type="entry name" value="GT1_Gtf-like"/>
    <property type="match status" value="1"/>
</dbReference>
<comment type="similarity">
    <text evidence="1 3">Belongs to the UDP-glycosyltransferase family.</text>
</comment>
<dbReference type="Proteomes" id="UP000186922">
    <property type="component" value="Unassembled WGS sequence"/>
</dbReference>
<dbReference type="GO" id="GO:0015020">
    <property type="term" value="F:glucuronosyltransferase activity"/>
    <property type="evidence" value="ECO:0007669"/>
    <property type="project" value="UniProtKB-EC"/>
</dbReference>
<keyword evidence="3" id="KW-0328">Glycosyltransferase</keyword>
<dbReference type="FunFam" id="3.40.50.2000:FF:000056">
    <property type="entry name" value="Glycosyltransferase"/>
    <property type="match status" value="1"/>
</dbReference>
<dbReference type="GO" id="GO:0035251">
    <property type="term" value="F:UDP-glucosyltransferase activity"/>
    <property type="evidence" value="ECO:0007669"/>
    <property type="project" value="TreeGrafter"/>
</dbReference>
<proteinExistence type="inferred from homology"/>
<dbReference type="Gene3D" id="3.40.50.2000">
    <property type="entry name" value="Glycogen Phosphorylase B"/>
    <property type="match status" value="2"/>
</dbReference>
<dbReference type="PROSITE" id="PS00375">
    <property type="entry name" value="UDPGT"/>
    <property type="match status" value="1"/>
</dbReference>
<evidence type="ECO:0000256" key="2">
    <source>
        <dbReference type="ARBA" id="ARBA00022679"/>
    </source>
</evidence>
<evidence type="ECO:0000256" key="3">
    <source>
        <dbReference type="RuleBase" id="RU003718"/>
    </source>
</evidence>
<dbReference type="EMBL" id="BDGG01000014">
    <property type="protein sequence ID" value="GAV06719.1"/>
    <property type="molecule type" value="Genomic_DNA"/>
</dbReference>
<dbReference type="EC" id="2.4.1.17" evidence="4"/>
<evidence type="ECO:0000256" key="4">
    <source>
        <dbReference type="RuleBase" id="RU362059"/>
    </source>
</evidence>
<dbReference type="InterPro" id="IPR035595">
    <property type="entry name" value="UDP_glycos_trans_CS"/>
</dbReference>
<protein>
    <recommendedName>
        <fullName evidence="4">UDP-glucuronosyltransferase</fullName>
        <ecNumber evidence="4">2.4.1.17</ecNumber>
    </recommendedName>
</protein>